<dbReference type="AlphaFoldDB" id="A0A0A9F1H5"/>
<name>A0A0A9F1H5_ARUDO</name>
<evidence type="ECO:0000256" key="1">
    <source>
        <dbReference type="SAM" id="Phobius"/>
    </source>
</evidence>
<reference evidence="2" key="2">
    <citation type="journal article" date="2015" name="Data Brief">
        <title>Shoot transcriptome of the giant reed, Arundo donax.</title>
        <authorList>
            <person name="Barrero R.A."/>
            <person name="Guerrero F.D."/>
            <person name="Moolhuijzen P."/>
            <person name="Goolsby J.A."/>
            <person name="Tidwell J."/>
            <person name="Bellgard S.E."/>
            <person name="Bellgard M.I."/>
        </authorList>
    </citation>
    <scope>NUCLEOTIDE SEQUENCE</scope>
    <source>
        <tissue evidence="2">Shoot tissue taken approximately 20 cm above the soil surface</tissue>
    </source>
</reference>
<accession>A0A0A9F1H5</accession>
<keyword evidence="1" id="KW-1133">Transmembrane helix</keyword>
<keyword evidence="1" id="KW-0472">Membrane</keyword>
<proteinExistence type="predicted"/>
<reference evidence="2" key="1">
    <citation type="submission" date="2014-09" db="EMBL/GenBank/DDBJ databases">
        <authorList>
            <person name="Magalhaes I.L.F."/>
            <person name="Oliveira U."/>
            <person name="Santos F.R."/>
            <person name="Vidigal T.H.D.A."/>
            <person name="Brescovit A.D."/>
            <person name="Santos A.J."/>
        </authorList>
    </citation>
    <scope>NUCLEOTIDE SEQUENCE</scope>
    <source>
        <tissue evidence="2">Shoot tissue taken approximately 20 cm above the soil surface</tissue>
    </source>
</reference>
<sequence length="94" mass="11040">MVMLYLWYCAPLFFYAFVNTIKLRAAFSGSFTHLLLLYFVKGFRYMIVQLGTRKLMCFHCSSYKGLVAHLVVYYRLEAILSELLWTVCKCVIVC</sequence>
<dbReference type="EMBL" id="GBRH01191729">
    <property type="protein sequence ID" value="JAE06167.1"/>
    <property type="molecule type" value="Transcribed_RNA"/>
</dbReference>
<feature type="transmembrane region" description="Helical" evidence="1">
    <location>
        <begin position="12"/>
        <end position="40"/>
    </location>
</feature>
<keyword evidence="1" id="KW-0812">Transmembrane</keyword>
<protein>
    <submittedName>
        <fullName evidence="2">Uncharacterized protein</fullName>
    </submittedName>
</protein>
<organism evidence="2">
    <name type="scientific">Arundo donax</name>
    <name type="common">Giant reed</name>
    <name type="synonym">Donax arundinaceus</name>
    <dbReference type="NCBI Taxonomy" id="35708"/>
    <lineage>
        <taxon>Eukaryota</taxon>
        <taxon>Viridiplantae</taxon>
        <taxon>Streptophyta</taxon>
        <taxon>Embryophyta</taxon>
        <taxon>Tracheophyta</taxon>
        <taxon>Spermatophyta</taxon>
        <taxon>Magnoliopsida</taxon>
        <taxon>Liliopsida</taxon>
        <taxon>Poales</taxon>
        <taxon>Poaceae</taxon>
        <taxon>PACMAD clade</taxon>
        <taxon>Arundinoideae</taxon>
        <taxon>Arundineae</taxon>
        <taxon>Arundo</taxon>
    </lineage>
</organism>
<evidence type="ECO:0000313" key="2">
    <source>
        <dbReference type="EMBL" id="JAE06167.1"/>
    </source>
</evidence>